<dbReference type="EMBL" id="BARW01024463">
    <property type="protein sequence ID" value="GAI92176.1"/>
    <property type="molecule type" value="Genomic_DNA"/>
</dbReference>
<reference evidence="1" key="1">
    <citation type="journal article" date="2014" name="Front. Microbiol.">
        <title>High frequency of phylogenetically diverse reductive dehalogenase-homologous genes in deep subseafloor sedimentary metagenomes.</title>
        <authorList>
            <person name="Kawai M."/>
            <person name="Futagami T."/>
            <person name="Toyoda A."/>
            <person name="Takaki Y."/>
            <person name="Nishi S."/>
            <person name="Hori S."/>
            <person name="Arai W."/>
            <person name="Tsubouchi T."/>
            <person name="Morono Y."/>
            <person name="Uchiyama I."/>
            <person name="Ito T."/>
            <person name="Fujiyama A."/>
            <person name="Inagaki F."/>
            <person name="Takami H."/>
        </authorList>
    </citation>
    <scope>NUCLEOTIDE SEQUENCE</scope>
    <source>
        <strain evidence="1">Expedition CK06-06</strain>
    </source>
</reference>
<dbReference type="AlphaFoldDB" id="X1TLD7"/>
<name>X1TLD7_9ZZZZ</name>
<proteinExistence type="predicted"/>
<evidence type="ECO:0000313" key="1">
    <source>
        <dbReference type="EMBL" id="GAI92176.1"/>
    </source>
</evidence>
<comment type="caution">
    <text evidence="1">The sequence shown here is derived from an EMBL/GenBank/DDBJ whole genome shotgun (WGS) entry which is preliminary data.</text>
</comment>
<accession>X1TLD7</accession>
<gene>
    <name evidence="1" type="ORF">S12H4_40328</name>
</gene>
<feature type="non-terminal residue" evidence="1">
    <location>
        <position position="93"/>
    </location>
</feature>
<organism evidence="1">
    <name type="scientific">marine sediment metagenome</name>
    <dbReference type="NCBI Taxonomy" id="412755"/>
    <lineage>
        <taxon>unclassified sequences</taxon>
        <taxon>metagenomes</taxon>
        <taxon>ecological metagenomes</taxon>
    </lineage>
</organism>
<protein>
    <submittedName>
        <fullName evidence="1">Uncharacterized protein</fullName>
    </submittedName>
</protein>
<sequence>MCGVPALRGYTDPDGDGVIHLAKRPMTCGRATCPHDFEHWERVTTFNIAVQIEFLARVTDSRPAVLVYSPDAQEASTWTDQEIAKYHQRKSLR</sequence>